<evidence type="ECO:0000313" key="2">
    <source>
        <dbReference type="EMBL" id="MEP0820008.1"/>
    </source>
</evidence>
<keyword evidence="3" id="KW-1185">Reference proteome</keyword>
<evidence type="ECO:0000259" key="1">
    <source>
        <dbReference type="PROSITE" id="PS50943"/>
    </source>
</evidence>
<dbReference type="InterPro" id="IPR010982">
    <property type="entry name" value="Lambda_DNA-bd_dom_sf"/>
</dbReference>
<protein>
    <submittedName>
        <fullName evidence="2">Helix-turn-helix domain-containing protein</fullName>
    </submittedName>
</protein>
<dbReference type="InterPro" id="IPR001387">
    <property type="entry name" value="Cro/C1-type_HTH"/>
</dbReference>
<gene>
    <name evidence="2" type="ORF">NC998_23155</name>
</gene>
<proteinExistence type="predicted"/>
<dbReference type="CDD" id="cd00093">
    <property type="entry name" value="HTH_XRE"/>
    <property type="match status" value="1"/>
</dbReference>
<dbReference type="Pfam" id="PF13560">
    <property type="entry name" value="HTH_31"/>
    <property type="match status" value="1"/>
</dbReference>
<evidence type="ECO:0000313" key="3">
    <source>
        <dbReference type="Proteomes" id="UP001464891"/>
    </source>
</evidence>
<dbReference type="SUPFAM" id="SSF47413">
    <property type="entry name" value="lambda repressor-like DNA-binding domains"/>
    <property type="match status" value="1"/>
</dbReference>
<feature type="domain" description="HTH cro/C1-type" evidence="1">
    <location>
        <begin position="1"/>
        <end position="55"/>
    </location>
</feature>
<dbReference type="PROSITE" id="PS50943">
    <property type="entry name" value="HTH_CROC1"/>
    <property type="match status" value="1"/>
</dbReference>
<dbReference type="SMART" id="SM00530">
    <property type="entry name" value="HTH_XRE"/>
    <property type="match status" value="1"/>
</dbReference>
<sequence>MKQLRERLGLRTVDVASRLNVGESTVRNWEHGRSVPRFEIVSDLLRLYQCSFEELDQAVRESKAQSGGTD</sequence>
<accession>A0ABV0JDZ6</accession>
<reference evidence="2 3" key="1">
    <citation type="submission" date="2022-04" db="EMBL/GenBank/DDBJ databases">
        <title>Positive selection, recombination, and allopatry shape intraspecific diversity of widespread and dominant cyanobacteria.</title>
        <authorList>
            <person name="Wei J."/>
            <person name="Shu W."/>
            <person name="Hu C."/>
        </authorList>
    </citation>
    <scope>NUCLEOTIDE SEQUENCE [LARGE SCALE GENOMIC DNA]</scope>
    <source>
        <strain evidence="2 3">GB2-A4</strain>
    </source>
</reference>
<dbReference type="EMBL" id="JAMPKM010000018">
    <property type="protein sequence ID" value="MEP0820008.1"/>
    <property type="molecule type" value="Genomic_DNA"/>
</dbReference>
<dbReference type="Proteomes" id="UP001464891">
    <property type="component" value="Unassembled WGS sequence"/>
</dbReference>
<dbReference type="RefSeq" id="WP_242017157.1">
    <property type="nucleotide sequence ID" value="NZ_JAMPKM010000018.1"/>
</dbReference>
<name>A0ABV0JDZ6_9CYAN</name>
<dbReference type="Gene3D" id="1.10.260.40">
    <property type="entry name" value="lambda repressor-like DNA-binding domains"/>
    <property type="match status" value="1"/>
</dbReference>
<comment type="caution">
    <text evidence="2">The sequence shown here is derived from an EMBL/GenBank/DDBJ whole genome shotgun (WGS) entry which is preliminary data.</text>
</comment>
<organism evidence="2 3">
    <name type="scientific">Trichocoleus desertorum GB2-A4</name>
    <dbReference type="NCBI Taxonomy" id="2933944"/>
    <lineage>
        <taxon>Bacteria</taxon>
        <taxon>Bacillati</taxon>
        <taxon>Cyanobacteriota</taxon>
        <taxon>Cyanophyceae</taxon>
        <taxon>Leptolyngbyales</taxon>
        <taxon>Trichocoleusaceae</taxon>
        <taxon>Trichocoleus</taxon>
    </lineage>
</organism>